<dbReference type="EMBL" id="PDCG01000002">
    <property type="protein sequence ID" value="RBP98079.1"/>
    <property type="molecule type" value="Genomic_DNA"/>
</dbReference>
<gene>
    <name evidence="1" type="ORF">CRD60_02615</name>
</gene>
<dbReference type="OrthoDB" id="150941at2"/>
<dbReference type="Gene3D" id="3.40.50.10900">
    <property type="entry name" value="PAC-like subunit"/>
    <property type="match status" value="1"/>
</dbReference>
<dbReference type="InterPro" id="IPR019151">
    <property type="entry name" value="Proteasome_assmbl_chaperone_2"/>
</dbReference>
<protein>
    <submittedName>
        <fullName evidence="1">PAC2 family protein</fullName>
    </submittedName>
</protein>
<dbReference type="PIRSF" id="PIRSF028754">
    <property type="entry name" value="UCP028754"/>
    <property type="match status" value="1"/>
</dbReference>
<keyword evidence="2" id="KW-1185">Reference proteome</keyword>
<evidence type="ECO:0000313" key="1">
    <source>
        <dbReference type="EMBL" id="RBP98079.1"/>
    </source>
</evidence>
<reference evidence="1 2" key="1">
    <citation type="submission" date="2017-10" db="EMBL/GenBank/DDBJ databases">
        <title>Bifidobacterium xylocopum sp. nov. and Bifidobacterium aemilianum sp. nov., from the carpenter bee (Xylocopa violacea) digestive tract.</title>
        <authorList>
            <person name="Alberoni D."/>
            <person name="Baffoni L."/>
            <person name="Di Gioia D."/>
            <person name="Gaggia F."/>
            <person name="Biavati B."/>
        </authorList>
    </citation>
    <scope>NUCLEOTIDE SEQUENCE [LARGE SCALE GENOMIC DNA]</scope>
    <source>
        <strain evidence="1 2">XV10</strain>
    </source>
</reference>
<dbReference type="InterPro" id="IPR008492">
    <property type="entry name" value="Rv2714-like"/>
</dbReference>
<proteinExistence type="predicted"/>
<dbReference type="Proteomes" id="UP000252530">
    <property type="component" value="Unassembled WGS sequence"/>
</dbReference>
<dbReference type="InterPro" id="IPR038389">
    <property type="entry name" value="PSMG2_sf"/>
</dbReference>
<accession>A0A366K8T9</accession>
<evidence type="ECO:0000313" key="2">
    <source>
        <dbReference type="Proteomes" id="UP000252530"/>
    </source>
</evidence>
<dbReference type="Pfam" id="PF09754">
    <property type="entry name" value="PAC2"/>
    <property type="match status" value="1"/>
</dbReference>
<name>A0A366K8T9_9BIFI</name>
<dbReference type="AlphaFoldDB" id="A0A366K8T9"/>
<comment type="caution">
    <text evidence="1">The sequence shown here is derived from an EMBL/GenBank/DDBJ whole genome shotgun (WGS) entry which is preliminary data.</text>
</comment>
<sequence length="266" mass="29915">MLAAFGGWNDACQASTNLVRHLLTHYESHEVRSMDCDDFYDYQTTRPMLCHVTGSSRIIWPQTAFYEIHISPERHIFAQLAPEPNYHWKEYCQRSLAMAAEFEVDQIITLGSMFDDCPHTRALPVSLSEHGNESPADREYNGPVGLPSVLNAMADEDGLDTASIWVSIPQYLGSDECAQASLQMLGSLSSLLGVNLDTADLPGKAARWKAQADVLTRCNDELQEYVRHLEHEYDMQEEANRLADFGAPQAQQLVKEAEEFLSRMGE</sequence>
<organism evidence="1 2">
    <name type="scientific">Bifidobacterium aemilianum</name>
    <dbReference type="NCBI Taxonomy" id="2493120"/>
    <lineage>
        <taxon>Bacteria</taxon>
        <taxon>Bacillati</taxon>
        <taxon>Actinomycetota</taxon>
        <taxon>Actinomycetes</taxon>
        <taxon>Bifidobacteriales</taxon>
        <taxon>Bifidobacteriaceae</taxon>
        <taxon>Bifidobacterium</taxon>
    </lineage>
</organism>
<dbReference type="SUPFAM" id="SSF159659">
    <property type="entry name" value="Cgl1923-like"/>
    <property type="match status" value="1"/>
</dbReference>